<evidence type="ECO:0000313" key="2">
    <source>
        <dbReference type="Proteomes" id="UP000297567"/>
    </source>
</evidence>
<dbReference type="InterPro" id="IPR038231">
    <property type="entry name" value="MepB-like_sf"/>
</dbReference>
<organism evidence="1 2">
    <name type="scientific">Leptospira jelokensis</name>
    <dbReference type="NCBI Taxonomy" id="2484931"/>
    <lineage>
        <taxon>Bacteria</taxon>
        <taxon>Pseudomonadati</taxon>
        <taxon>Spirochaetota</taxon>
        <taxon>Spirochaetia</taxon>
        <taxon>Leptospirales</taxon>
        <taxon>Leptospiraceae</taxon>
        <taxon>Leptospira</taxon>
    </lineage>
</organism>
<protein>
    <submittedName>
        <fullName evidence="1">MepB protein</fullName>
    </submittedName>
</protein>
<dbReference type="AlphaFoldDB" id="A0A4Z1AB07"/>
<dbReference type="Proteomes" id="UP000297567">
    <property type="component" value="Unassembled WGS sequence"/>
</dbReference>
<dbReference type="Gene3D" id="3.40.1350.140">
    <property type="entry name" value="MepB-like"/>
    <property type="match status" value="1"/>
</dbReference>
<gene>
    <name evidence="1" type="ORF">EHQ62_01145</name>
</gene>
<dbReference type="InterPro" id="IPR011235">
    <property type="entry name" value="MepB-like"/>
</dbReference>
<dbReference type="PIRSF" id="PIRSF032285">
    <property type="entry name" value="UCP032285"/>
    <property type="match status" value="1"/>
</dbReference>
<name>A0A4Z1AB07_9LEPT</name>
<dbReference type="RefSeq" id="WP_135640438.1">
    <property type="nucleotide sequence ID" value="NZ_RQGH01000007.1"/>
</dbReference>
<reference evidence="1" key="1">
    <citation type="journal article" date="2019" name="PLoS Negl. Trop. Dis.">
        <title>Revisiting the worldwide diversity of Leptospira species in the environment.</title>
        <authorList>
            <person name="Vincent A.T."/>
            <person name="Schiettekatte O."/>
            <person name="Bourhy P."/>
            <person name="Veyrier F.J."/>
            <person name="Picardeau M."/>
        </authorList>
    </citation>
    <scope>NUCLEOTIDE SEQUENCE [LARGE SCALE GENOMIC DNA]</scope>
    <source>
        <strain evidence="1">201702451</strain>
    </source>
</reference>
<dbReference type="EMBL" id="RQGH01000007">
    <property type="protein sequence ID" value="TGL75474.1"/>
    <property type="molecule type" value="Genomic_DNA"/>
</dbReference>
<sequence>MIANVPMESDHPIHLKNLLTLFLNPLNVSIYELQIEKESFEYKACHFKCNQKKILFRSAKLTPKKKGLFVTLWKRNSKGAIQPFTLKDSIDLCIIEAIDKDQIGYFIFDKHTLHANGIISGKSKGKLGFRIYPTWTKPDNKQALTTQKWQIPYFYESNPNDSQWKSIAHLFGSG</sequence>
<accession>A0A4Z1AB07</accession>
<comment type="caution">
    <text evidence="1">The sequence shown here is derived from an EMBL/GenBank/DDBJ whole genome shotgun (WGS) entry which is preliminary data.</text>
</comment>
<proteinExistence type="predicted"/>
<keyword evidence="2" id="KW-1185">Reference proteome</keyword>
<dbReference type="Pfam" id="PF08877">
    <property type="entry name" value="MepB-like"/>
    <property type="match status" value="1"/>
</dbReference>
<evidence type="ECO:0000313" key="1">
    <source>
        <dbReference type="EMBL" id="TGL75474.1"/>
    </source>
</evidence>